<feature type="compositionally biased region" description="Polar residues" evidence="6">
    <location>
        <begin position="661"/>
        <end position="685"/>
    </location>
</feature>
<gene>
    <name evidence="9" type="ORF">BAUCODRAFT_25735</name>
</gene>
<dbReference type="GeneID" id="19110332"/>
<evidence type="ECO:0000313" key="9">
    <source>
        <dbReference type="EMBL" id="EMC94573.1"/>
    </source>
</evidence>
<feature type="compositionally biased region" description="Polar residues" evidence="6">
    <location>
        <begin position="358"/>
        <end position="373"/>
    </location>
</feature>
<dbReference type="OrthoDB" id="3538943at2759"/>
<keyword evidence="4" id="KW-0779">Telomere</keyword>
<dbReference type="InterPro" id="IPR019437">
    <property type="entry name" value="TPP1/Est3"/>
</dbReference>
<dbReference type="GO" id="GO:0042162">
    <property type="term" value="F:telomeric DNA binding"/>
    <property type="evidence" value="ECO:0007669"/>
    <property type="project" value="InterPro"/>
</dbReference>
<evidence type="ECO:0000313" key="10">
    <source>
        <dbReference type="Proteomes" id="UP000011761"/>
    </source>
</evidence>
<feature type="compositionally biased region" description="Low complexity" evidence="6">
    <location>
        <begin position="399"/>
        <end position="418"/>
    </location>
</feature>
<feature type="compositionally biased region" description="Polar residues" evidence="6">
    <location>
        <begin position="201"/>
        <end position="215"/>
    </location>
</feature>
<dbReference type="STRING" id="717646.M2MSU2"/>
<dbReference type="GO" id="GO:0000781">
    <property type="term" value="C:chromosome, telomeric region"/>
    <property type="evidence" value="ECO:0007669"/>
    <property type="project" value="UniProtKB-SubCell"/>
</dbReference>
<dbReference type="Pfam" id="PF10341">
    <property type="entry name" value="TPP1"/>
    <property type="match status" value="1"/>
</dbReference>
<proteinExistence type="predicted"/>
<evidence type="ECO:0000259" key="8">
    <source>
        <dbReference type="Pfam" id="PF10341"/>
    </source>
</evidence>
<comment type="subcellular location">
    <subcellularLocation>
        <location evidence="2">Chromosome</location>
        <location evidence="2">Telomere</location>
    </subcellularLocation>
    <subcellularLocation>
        <location evidence="1">Nucleus</location>
    </subcellularLocation>
</comment>
<evidence type="ECO:0000256" key="1">
    <source>
        <dbReference type="ARBA" id="ARBA00004123"/>
    </source>
</evidence>
<dbReference type="AlphaFoldDB" id="M2MSU2"/>
<dbReference type="GO" id="GO:0007004">
    <property type="term" value="P:telomere maintenance via telomerase"/>
    <property type="evidence" value="ECO:0007669"/>
    <property type="project" value="InterPro"/>
</dbReference>
<dbReference type="OMA" id="FAYARIK"/>
<keyword evidence="7" id="KW-0732">Signal</keyword>
<keyword evidence="3" id="KW-0158">Chromosome</keyword>
<evidence type="ECO:0000256" key="4">
    <source>
        <dbReference type="ARBA" id="ARBA00022895"/>
    </source>
</evidence>
<feature type="domain" description="Shelterin complex subunit TPP1/Est3" evidence="8">
    <location>
        <begin position="6"/>
        <end position="121"/>
    </location>
</feature>
<sequence>MAGSLTEWLAPFIVAELQAVLAWSKALRGAPKIKNDPDGRFSDDGSNFKSIVLAHTTTSDRKVQLISVDSVGPCKVSLSDGRHSIRCELSEQAVKALEVEMGEKLTQETRGDVFSIDDITVISTPYGPLHGLVQLHVGNVHYQYHLRKKQGEPSLISQHEDIVRHLREIERIRGHTLANREEASEDDNHFAQSAGPAFEKQSGSVKETQASTSQVGRRKRPRVPSLARDGFEVERGINLASPLPPNQSLKVTAVQPMAAQGAALLSLLGVGKPKMAAQGETRHVDASGQPESFSQSVTLQHQSTPSPRIPRVPYGRRRVPFVQQRLLERSDSWYPSPPGQQFPKPSVPIDLLKDWNNQVQPDASPATKAQSPATMLGTPAKRKAEEPESREADASSLRSSSEGEQFSGSQWPQSQSPPKRSMLPPDSTVESGLFGQQRARPSHHIGPPSLKTIPSPGNLTRLSPTTPQPTSPKLQSLPVRSPMKHPLAPKPLPPSSALGAVVRSTQYAEDRDDMELDVPRPLVDPAIVQRQRRSEFMKLAQRRRWLQANCMCRKGSAIRDDEICAVYRRLHANDSNVTRAAFGDAITDAFPQLRDQKALGLDLTPTSSAARPQPALYAGNKLDGAQDAGDATSNHSSCAPTPLSDAKDHISIHGDCAGPSDRTTSSRSNANSVVQPPRGTSNQQPFQAMFAHDSRDRYDRAEPEHFVQPPTSFAFSDFFRAWQDVKPRGSFARRCPKPARQSQQSINVLGWDIG</sequence>
<dbReference type="HOGENOM" id="CLU_369174_0_0_1"/>
<feature type="region of interest" description="Disordered" evidence="6">
    <location>
        <begin position="278"/>
        <end position="316"/>
    </location>
</feature>
<reference evidence="9 10" key="1">
    <citation type="journal article" date="2012" name="PLoS Pathog.">
        <title>Diverse lifestyles and strategies of plant pathogenesis encoded in the genomes of eighteen Dothideomycetes fungi.</title>
        <authorList>
            <person name="Ohm R.A."/>
            <person name="Feau N."/>
            <person name="Henrissat B."/>
            <person name="Schoch C.L."/>
            <person name="Horwitz B.A."/>
            <person name="Barry K.W."/>
            <person name="Condon B.J."/>
            <person name="Copeland A.C."/>
            <person name="Dhillon B."/>
            <person name="Glaser F."/>
            <person name="Hesse C.N."/>
            <person name="Kosti I."/>
            <person name="LaButti K."/>
            <person name="Lindquist E.A."/>
            <person name="Lucas S."/>
            <person name="Salamov A.A."/>
            <person name="Bradshaw R.E."/>
            <person name="Ciuffetti L."/>
            <person name="Hamelin R.C."/>
            <person name="Kema G.H.J."/>
            <person name="Lawrence C."/>
            <person name="Scott J.A."/>
            <person name="Spatafora J.W."/>
            <person name="Turgeon B.G."/>
            <person name="de Wit P.J.G.M."/>
            <person name="Zhong S."/>
            <person name="Goodwin S.B."/>
            <person name="Grigoriev I.V."/>
        </authorList>
    </citation>
    <scope>NUCLEOTIDE SEQUENCE [LARGE SCALE GENOMIC DNA]</scope>
    <source>
        <strain evidence="9 10">UAMH 10762</strain>
    </source>
</reference>
<evidence type="ECO:0000256" key="3">
    <source>
        <dbReference type="ARBA" id="ARBA00022454"/>
    </source>
</evidence>
<evidence type="ECO:0000256" key="6">
    <source>
        <dbReference type="SAM" id="MobiDB-lite"/>
    </source>
</evidence>
<protein>
    <recommendedName>
        <fullName evidence="8">Shelterin complex subunit TPP1/Est3 domain-containing protein</fullName>
    </recommendedName>
</protein>
<accession>M2MSU2</accession>
<name>M2MSU2_BAUPA</name>
<feature type="region of interest" description="Disordered" evidence="6">
    <location>
        <begin position="330"/>
        <end position="349"/>
    </location>
</feature>
<evidence type="ECO:0000256" key="5">
    <source>
        <dbReference type="ARBA" id="ARBA00023242"/>
    </source>
</evidence>
<feature type="chain" id="PRO_5004021368" description="Shelterin complex subunit TPP1/Est3 domain-containing protein" evidence="7">
    <location>
        <begin position="23"/>
        <end position="754"/>
    </location>
</feature>
<keyword evidence="5" id="KW-0539">Nucleus</keyword>
<evidence type="ECO:0000256" key="2">
    <source>
        <dbReference type="ARBA" id="ARBA00004574"/>
    </source>
</evidence>
<dbReference type="Proteomes" id="UP000011761">
    <property type="component" value="Unassembled WGS sequence"/>
</dbReference>
<feature type="compositionally biased region" description="Polar residues" evidence="6">
    <location>
        <begin position="455"/>
        <end position="465"/>
    </location>
</feature>
<dbReference type="GO" id="GO:0005697">
    <property type="term" value="C:telomerase holoenzyme complex"/>
    <property type="evidence" value="ECO:0007669"/>
    <property type="project" value="InterPro"/>
</dbReference>
<feature type="region of interest" description="Disordered" evidence="6">
    <location>
        <begin position="619"/>
        <end position="685"/>
    </location>
</feature>
<feature type="signal peptide" evidence="7">
    <location>
        <begin position="1"/>
        <end position="22"/>
    </location>
</feature>
<feature type="region of interest" description="Disordered" evidence="6">
    <location>
        <begin position="358"/>
        <end position="498"/>
    </location>
</feature>
<dbReference type="EMBL" id="KB445558">
    <property type="protein sequence ID" value="EMC94573.1"/>
    <property type="molecule type" value="Genomic_DNA"/>
</dbReference>
<dbReference type="RefSeq" id="XP_007677958.1">
    <property type="nucleotide sequence ID" value="XM_007679768.1"/>
</dbReference>
<organism evidence="9 10">
    <name type="scientific">Baudoinia panamericana (strain UAMH 10762)</name>
    <name type="common">Angels' share fungus</name>
    <name type="synonym">Baudoinia compniacensis (strain UAMH 10762)</name>
    <dbReference type="NCBI Taxonomy" id="717646"/>
    <lineage>
        <taxon>Eukaryota</taxon>
        <taxon>Fungi</taxon>
        <taxon>Dikarya</taxon>
        <taxon>Ascomycota</taxon>
        <taxon>Pezizomycotina</taxon>
        <taxon>Dothideomycetes</taxon>
        <taxon>Dothideomycetidae</taxon>
        <taxon>Mycosphaerellales</taxon>
        <taxon>Teratosphaeriaceae</taxon>
        <taxon>Baudoinia</taxon>
    </lineage>
</organism>
<dbReference type="KEGG" id="bcom:BAUCODRAFT_25735"/>
<keyword evidence="10" id="KW-1185">Reference proteome</keyword>
<feature type="compositionally biased region" description="Polar residues" evidence="6">
    <location>
        <begin position="289"/>
        <end position="306"/>
    </location>
</feature>
<evidence type="ECO:0000256" key="7">
    <source>
        <dbReference type="SAM" id="SignalP"/>
    </source>
</evidence>
<feature type="region of interest" description="Disordered" evidence="6">
    <location>
        <begin position="196"/>
        <end position="223"/>
    </location>
</feature>
<dbReference type="eggNOG" id="ENOG502STJP">
    <property type="taxonomic scope" value="Eukaryota"/>
</dbReference>
<feature type="compositionally biased region" description="Basic and acidic residues" evidence="6">
    <location>
        <begin position="382"/>
        <end position="393"/>
    </location>
</feature>